<evidence type="ECO:0000313" key="2">
    <source>
        <dbReference type="EMBL" id="KAE9396163.1"/>
    </source>
</evidence>
<dbReference type="CDD" id="cd11577">
    <property type="entry name" value="GH71"/>
    <property type="match status" value="1"/>
</dbReference>
<organism evidence="2 3">
    <name type="scientific">Gymnopus androsaceus JB14</name>
    <dbReference type="NCBI Taxonomy" id="1447944"/>
    <lineage>
        <taxon>Eukaryota</taxon>
        <taxon>Fungi</taxon>
        <taxon>Dikarya</taxon>
        <taxon>Basidiomycota</taxon>
        <taxon>Agaricomycotina</taxon>
        <taxon>Agaricomycetes</taxon>
        <taxon>Agaricomycetidae</taxon>
        <taxon>Agaricales</taxon>
        <taxon>Marasmiineae</taxon>
        <taxon>Omphalotaceae</taxon>
        <taxon>Gymnopus</taxon>
    </lineage>
</organism>
<proteinExistence type="predicted"/>
<protein>
    <recommendedName>
        <fullName evidence="4">Glycoside hydrolase family 71 protein</fullName>
    </recommendedName>
</protein>
<evidence type="ECO:0008006" key="4">
    <source>
        <dbReference type="Google" id="ProtNLM"/>
    </source>
</evidence>
<name>A0A6A4HEN9_9AGAR</name>
<keyword evidence="3" id="KW-1185">Reference proteome</keyword>
<dbReference type="AlphaFoldDB" id="A0A6A4HEN9"/>
<dbReference type="OrthoDB" id="3257981at2759"/>
<dbReference type="InterPro" id="IPR005197">
    <property type="entry name" value="Glyco_hydro_71"/>
</dbReference>
<keyword evidence="1" id="KW-0732">Signal</keyword>
<dbReference type="GO" id="GO:0051118">
    <property type="term" value="F:glucan endo-1,3-alpha-glucosidase activity"/>
    <property type="evidence" value="ECO:0007669"/>
    <property type="project" value="InterPro"/>
</dbReference>
<evidence type="ECO:0000256" key="1">
    <source>
        <dbReference type="SAM" id="SignalP"/>
    </source>
</evidence>
<reference evidence="2" key="1">
    <citation type="journal article" date="2019" name="Environ. Microbiol.">
        <title>Fungal ecological strategies reflected in gene transcription - a case study of two litter decomposers.</title>
        <authorList>
            <person name="Barbi F."/>
            <person name="Kohler A."/>
            <person name="Barry K."/>
            <person name="Baskaran P."/>
            <person name="Daum C."/>
            <person name="Fauchery L."/>
            <person name="Ihrmark K."/>
            <person name="Kuo A."/>
            <person name="LaButti K."/>
            <person name="Lipzen A."/>
            <person name="Morin E."/>
            <person name="Grigoriev I.V."/>
            <person name="Henrissat B."/>
            <person name="Lindahl B."/>
            <person name="Martin F."/>
        </authorList>
    </citation>
    <scope>NUCLEOTIDE SEQUENCE</scope>
    <source>
        <strain evidence="2">JB14</strain>
    </source>
</reference>
<feature type="signal peptide" evidence="1">
    <location>
        <begin position="1"/>
        <end position="20"/>
    </location>
</feature>
<dbReference type="Pfam" id="PF03659">
    <property type="entry name" value="Glyco_hydro_71"/>
    <property type="match status" value="1"/>
</dbReference>
<dbReference type="Proteomes" id="UP000799118">
    <property type="component" value="Unassembled WGS sequence"/>
</dbReference>
<dbReference type="Gene3D" id="3.20.20.80">
    <property type="entry name" value="Glycosidases"/>
    <property type="match status" value="1"/>
</dbReference>
<sequence>MHSFFLPAILVLVLPLLSLAIHEDSFKHSHHHSALSKHLHHRDDTFNTTERAKDADLQKRDDTKYVFMHHYTYDSWMTDFIQIAAKGVDAVALNVGRDDWQLKDGGLDYYANRDSERGKPSYFRIDGRPMISSYSGFDLGATGWQSIRDQTGGYLMPFIYGMDYQRLRSNSDFGFFDSWYCWGCAWPQGNYYKNIEDDKYYMDILGDRYATTVSAWFYTHYTYKNFYLLGDGWLLNNRWEELIAMRDQLTFAEIVTWNDYGESDYFGPTDNGEQPDGTTWAVFDHTPFFEMCDYYITAFKTGTYPLITDDTIYFWMRPHPAGIDANNDPLPKPTGWDWTSDTLWSAVFCSSTCSVTLQVGSVWKNFEDLPYGVNKIRLELNETAYGPVTVSMRKDGQEMIYYTTGDDGFQYRPTTEQYNYNAWVGFARASDYSPGWY</sequence>
<evidence type="ECO:0000313" key="3">
    <source>
        <dbReference type="Proteomes" id="UP000799118"/>
    </source>
</evidence>
<accession>A0A6A4HEN9</accession>
<gene>
    <name evidence="2" type="ORF">BT96DRAFT_996979</name>
</gene>
<feature type="chain" id="PRO_5025369690" description="Glycoside hydrolase family 71 protein" evidence="1">
    <location>
        <begin position="21"/>
        <end position="437"/>
    </location>
</feature>
<dbReference type="EMBL" id="ML769518">
    <property type="protein sequence ID" value="KAE9396163.1"/>
    <property type="molecule type" value="Genomic_DNA"/>
</dbReference>